<dbReference type="Proteomes" id="UP000243739">
    <property type="component" value="Unassembled WGS sequence"/>
</dbReference>
<dbReference type="Pfam" id="PF05979">
    <property type="entry name" value="DUF896"/>
    <property type="match status" value="1"/>
</dbReference>
<dbReference type="InterPro" id="IPR009242">
    <property type="entry name" value="DUF896"/>
</dbReference>
<evidence type="ECO:0000256" key="1">
    <source>
        <dbReference type="ARBA" id="ARBA00022490"/>
    </source>
</evidence>
<dbReference type="EMBL" id="MIJF01000006">
    <property type="protein sequence ID" value="OEG00162.1"/>
    <property type="molecule type" value="Genomic_DNA"/>
</dbReference>
<dbReference type="PANTHER" id="PTHR37300:SF2">
    <property type="entry name" value="UPF0291 PROTEIN BC_1827"/>
    <property type="match status" value="1"/>
</dbReference>
<dbReference type="RefSeq" id="WP_069655976.1">
    <property type="nucleotide sequence ID" value="NZ_MIJF01000006.1"/>
</dbReference>
<dbReference type="PANTHER" id="PTHR37300">
    <property type="entry name" value="UPF0291 PROTEIN CBO2609/CLC_2481"/>
    <property type="match status" value="1"/>
</dbReference>
<reference evidence="3 4" key="1">
    <citation type="submission" date="2016-09" db="EMBL/GenBank/DDBJ databases">
        <title>Draft genome sequence for the type strain of Vulcanibacillus modesticaldus BR, a strictly anaerobic, moderately thermophilic, and nitrate-reducing bacterium from deep sea-hydrothermal vents of the Mid-Atlantic Ridge.</title>
        <authorList>
            <person name="Abin C.A."/>
            <person name="Hollibaugh J.T."/>
        </authorList>
    </citation>
    <scope>NUCLEOTIDE SEQUENCE [LARGE SCALE GENOMIC DNA]</scope>
    <source>
        <strain evidence="3 4">BR</strain>
    </source>
</reference>
<dbReference type="OrthoDB" id="390105at2"/>
<protein>
    <recommendedName>
        <fullName evidence="2">UPF0291 protein BHF71_06045</fullName>
    </recommendedName>
</protein>
<proteinExistence type="inferred from homology"/>
<dbReference type="HAMAP" id="MF_01103">
    <property type="entry name" value="UPF0291"/>
    <property type="match status" value="1"/>
</dbReference>
<evidence type="ECO:0000313" key="3">
    <source>
        <dbReference type="EMBL" id="OEG00162.1"/>
    </source>
</evidence>
<organism evidence="3 4">
    <name type="scientific">Vulcanibacillus modesticaldus</name>
    <dbReference type="NCBI Taxonomy" id="337097"/>
    <lineage>
        <taxon>Bacteria</taxon>
        <taxon>Bacillati</taxon>
        <taxon>Bacillota</taxon>
        <taxon>Bacilli</taxon>
        <taxon>Bacillales</taxon>
        <taxon>Bacillaceae</taxon>
        <taxon>Vulcanibacillus</taxon>
    </lineage>
</organism>
<dbReference type="STRING" id="337097.BHF71_06045"/>
<keyword evidence="4" id="KW-1185">Reference proteome</keyword>
<comment type="similarity">
    <text evidence="2">Belongs to the UPF0291 family.</text>
</comment>
<evidence type="ECO:0000256" key="2">
    <source>
        <dbReference type="HAMAP-Rule" id="MF_01103"/>
    </source>
</evidence>
<keyword evidence="1 2" id="KW-0963">Cytoplasm</keyword>
<dbReference type="Gene3D" id="1.10.287.540">
    <property type="entry name" value="Helix hairpin bin"/>
    <property type="match status" value="1"/>
</dbReference>
<name>A0A1D2YWW2_9BACI</name>
<dbReference type="SUPFAM" id="SSF158221">
    <property type="entry name" value="YnzC-like"/>
    <property type="match status" value="1"/>
</dbReference>
<dbReference type="GO" id="GO:0005737">
    <property type="term" value="C:cytoplasm"/>
    <property type="evidence" value="ECO:0007669"/>
    <property type="project" value="UniProtKB-SubCell"/>
</dbReference>
<gene>
    <name evidence="3" type="ORF">BHF71_06045</name>
</gene>
<comment type="caution">
    <text evidence="3">The sequence shown here is derived from an EMBL/GenBank/DDBJ whole genome shotgun (WGS) entry which is preliminary data.</text>
</comment>
<accession>A0A1D2YWW2</accession>
<dbReference type="AlphaFoldDB" id="A0A1D2YWW2"/>
<evidence type="ECO:0000313" key="4">
    <source>
        <dbReference type="Proteomes" id="UP000243739"/>
    </source>
</evidence>
<comment type="subcellular location">
    <subcellularLocation>
        <location evidence="2">Cytoplasm</location>
    </subcellularLocation>
</comment>
<sequence>MKKEKIDRINELARKAKTVGLSTAEKEEQNRLRQEYIQAYRESLRAQLHSIKVVDKFGNDLTPKKLKEAKSKNNFH</sequence>